<feature type="region of interest" description="Disordered" evidence="1">
    <location>
        <begin position="44"/>
        <end position="66"/>
    </location>
</feature>
<keyword evidence="4" id="KW-1185">Reference proteome</keyword>
<evidence type="ECO:0000313" key="3">
    <source>
        <dbReference type="EMBL" id="PSR84464.1"/>
    </source>
</evidence>
<evidence type="ECO:0008006" key="5">
    <source>
        <dbReference type="Google" id="ProtNLM"/>
    </source>
</evidence>
<dbReference type="AlphaFoldDB" id="A0A2T3A7U9"/>
<reference evidence="3 4" key="1">
    <citation type="journal article" date="2018" name="Mycol. Prog.">
        <title>Coniella lustricola, a new species from submerged detritus.</title>
        <authorList>
            <person name="Raudabaugh D.B."/>
            <person name="Iturriaga T."/>
            <person name="Carver A."/>
            <person name="Mondo S."/>
            <person name="Pangilinan J."/>
            <person name="Lipzen A."/>
            <person name="He G."/>
            <person name="Amirebrahimi M."/>
            <person name="Grigoriev I.V."/>
            <person name="Miller A.N."/>
        </authorList>
    </citation>
    <scope>NUCLEOTIDE SEQUENCE [LARGE SCALE GENOMIC DNA]</scope>
    <source>
        <strain evidence="3 4">B22-T-1</strain>
    </source>
</reference>
<evidence type="ECO:0000313" key="4">
    <source>
        <dbReference type="Proteomes" id="UP000241462"/>
    </source>
</evidence>
<evidence type="ECO:0000256" key="1">
    <source>
        <dbReference type="SAM" id="MobiDB-lite"/>
    </source>
</evidence>
<feature type="compositionally biased region" description="Polar residues" evidence="1">
    <location>
        <begin position="48"/>
        <end position="66"/>
    </location>
</feature>
<name>A0A2T3A7U9_9PEZI</name>
<feature type="chain" id="PRO_5015653271" description="Secreted protein" evidence="2">
    <location>
        <begin position="27"/>
        <end position="66"/>
    </location>
</feature>
<protein>
    <recommendedName>
        <fullName evidence="5">Secreted protein</fullName>
    </recommendedName>
</protein>
<keyword evidence="2" id="KW-0732">Signal</keyword>
<organism evidence="3 4">
    <name type="scientific">Coniella lustricola</name>
    <dbReference type="NCBI Taxonomy" id="2025994"/>
    <lineage>
        <taxon>Eukaryota</taxon>
        <taxon>Fungi</taxon>
        <taxon>Dikarya</taxon>
        <taxon>Ascomycota</taxon>
        <taxon>Pezizomycotina</taxon>
        <taxon>Sordariomycetes</taxon>
        <taxon>Sordariomycetidae</taxon>
        <taxon>Diaporthales</taxon>
        <taxon>Schizoparmaceae</taxon>
        <taxon>Coniella</taxon>
    </lineage>
</organism>
<dbReference type="InParanoid" id="A0A2T3A7U9"/>
<gene>
    <name evidence="3" type="ORF">BD289DRAFT_434211</name>
</gene>
<evidence type="ECO:0000256" key="2">
    <source>
        <dbReference type="SAM" id="SignalP"/>
    </source>
</evidence>
<sequence>MQPQDLWLFTLRLLLVSLHHHRPATPFPPSTPVSSLNNIRRPDLKSRYVQSQYTSSPNTASSEREK</sequence>
<accession>A0A2T3A7U9</accession>
<dbReference type="EMBL" id="KZ678443">
    <property type="protein sequence ID" value="PSR84464.1"/>
    <property type="molecule type" value="Genomic_DNA"/>
</dbReference>
<feature type="signal peptide" evidence="2">
    <location>
        <begin position="1"/>
        <end position="26"/>
    </location>
</feature>
<dbReference type="Proteomes" id="UP000241462">
    <property type="component" value="Unassembled WGS sequence"/>
</dbReference>
<proteinExistence type="predicted"/>